<dbReference type="Pfam" id="PF03932">
    <property type="entry name" value="CutC"/>
    <property type="match status" value="1"/>
</dbReference>
<dbReference type="InterPro" id="IPR036822">
    <property type="entry name" value="CutC-like_dom_sf"/>
</dbReference>
<dbReference type="Proteomes" id="UP001597262">
    <property type="component" value="Unassembled WGS sequence"/>
</dbReference>
<comment type="caution">
    <text evidence="3">The sequence shown here is derived from an EMBL/GenBank/DDBJ whole genome shotgun (WGS) entry which is preliminary data.</text>
</comment>
<dbReference type="HAMAP" id="MF_00795">
    <property type="entry name" value="CutC"/>
    <property type="match status" value="1"/>
</dbReference>
<organism evidence="3 4">
    <name type="scientific">Paenibacillus puldeungensis</name>
    <dbReference type="NCBI Taxonomy" id="696536"/>
    <lineage>
        <taxon>Bacteria</taxon>
        <taxon>Bacillati</taxon>
        <taxon>Bacillota</taxon>
        <taxon>Bacilli</taxon>
        <taxon>Bacillales</taxon>
        <taxon>Paenibacillaceae</taxon>
        <taxon>Paenibacillus</taxon>
    </lineage>
</organism>
<evidence type="ECO:0000256" key="1">
    <source>
        <dbReference type="ARBA" id="ARBA00007768"/>
    </source>
</evidence>
<dbReference type="SUPFAM" id="SSF110395">
    <property type="entry name" value="CutC-like"/>
    <property type="match status" value="1"/>
</dbReference>
<sequence length="231" mass="24555">MILEVIATCVEDAVIAEANGADRLELITAMTEGGLTPGIGLVQQVTRAVKIPVNVMVRPHSRSFVYGKADLQTMVAEVQAIRRTKATGIVIGMLTANHTIDEAALKKVLSAASGLDVTFHRAFDELEDQIAGIRTLQQYPQISRVLTSGGPRPAPDAIPEIGELVQEAARGTSLRILAGHGLTLDTVEDVIMQTGVDEVHFGSAVRLGGSGLAPIDPERLKTLADRLHKNG</sequence>
<evidence type="ECO:0000313" key="4">
    <source>
        <dbReference type="Proteomes" id="UP001597262"/>
    </source>
</evidence>
<dbReference type="RefSeq" id="WP_379319987.1">
    <property type="nucleotide sequence ID" value="NZ_JBHTLM010000010.1"/>
</dbReference>
<comment type="subcellular location">
    <subcellularLocation>
        <location evidence="2">Cytoplasm</location>
    </subcellularLocation>
</comment>
<gene>
    <name evidence="2" type="primary">cutC</name>
    <name evidence="3" type="ORF">ACFQ3W_14685</name>
</gene>
<dbReference type="PANTHER" id="PTHR12598">
    <property type="entry name" value="COPPER HOMEOSTASIS PROTEIN CUTC"/>
    <property type="match status" value="1"/>
</dbReference>
<comment type="caution">
    <text evidence="2">Once thought to be involved in copper homeostasis, experiments in E.coli have shown this is not the case.</text>
</comment>
<evidence type="ECO:0000313" key="3">
    <source>
        <dbReference type="EMBL" id="MFD1177538.1"/>
    </source>
</evidence>
<name>A0ABW3RYA0_9BACL</name>
<dbReference type="PANTHER" id="PTHR12598:SF0">
    <property type="entry name" value="COPPER HOMEOSTASIS PROTEIN CUTC HOMOLOG"/>
    <property type="match status" value="1"/>
</dbReference>
<proteinExistence type="inferred from homology"/>
<protein>
    <recommendedName>
        <fullName evidence="2">PF03932 family protein CutC</fullName>
    </recommendedName>
</protein>
<reference evidence="4" key="1">
    <citation type="journal article" date="2019" name="Int. J. Syst. Evol. Microbiol.">
        <title>The Global Catalogue of Microorganisms (GCM) 10K type strain sequencing project: providing services to taxonomists for standard genome sequencing and annotation.</title>
        <authorList>
            <consortium name="The Broad Institute Genomics Platform"/>
            <consortium name="The Broad Institute Genome Sequencing Center for Infectious Disease"/>
            <person name="Wu L."/>
            <person name="Ma J."/>
        </authorList>
    </citation>
    <scope>NUCLEOTIDE SEQUENCE [LARGE SCALE GENOMIC DNA]</scope>
    <source>
        <strain evidence="4">CCUG 59189</strain>
    </source>
</reference>
<dbReference type="Gene3D" id="3.20.20.380">
    <property type="entry name" value="Copper homeostasis (CutC) domain"/>
    <property type="match status" value="1"/>
</dbReference>
<dbReference type="InterPro" id="IPR005627">
    <property type="entry name" value="CutC-like"/>
</dbReference>
<comment type="similarity">
    <text evidence="1 2">Belongs to the CutC family.</text>
</comment>
<evidence type="ECO:0000256" key="2">
    <source>
        <dbReference type="HAMAP-Rule" id="MF_00795"/>
    </source>
</evidence>
<keyword evidence="4" id="KW-1185">Reference proteome</keyword>
<keyword evidence="2" id="KW-0963">Cytoplasm</keyword>
<dbReference type="EMBL" id="JBHTLM010000010">
    <property type="protein sequence ID" value="MFD1177538.1"/>
    <property type="molecule type" value="Genomic_DNA"/>
</dbReference>
<accession>A0ABW3RYA0</accession>